<evidence type="ECO:0008006" key="2">
    <source>
        <dbReference type="Google" id="ProtNLM"/>
    </source>
</evidence>
<protein>
    <recommendedName>
        <fullName evidence="2">Capsid protein</fullName>
    </recommendedName>
</protein>
<organism evidence="1">
    <name type="scientific">viral metagenome</name>
    <dbReference type="NCBI Taxonomy" id="1070528"/>
    <lineage>
        <taxon>unclassified sequences</taxon>
        <taxon>metagenomes</taxon>
        <taxon>organismal metagenomes</taxon>
    </lineage>
</organism>
<evidence type="ECO:0000313" key="1">
    <source>
        <dbReference type="EMBL" id="QJA71561.1"/>
    </source>
</evidence>
<dbReference type="EMBL" id="MT141882">
    <property type="protein sequence ID" value="QJA71561.1"/>
    <property type="molecule type" value="Genomic_DNA"/>
</dbReference>
<accession>A0A6M3JR27</accession>
<sequence>MDNLQSKYAPLEMAKQIGEPLDPRKPYPDIVEAVCVVDTAEPTDYVYYHTYLDWTNTVYTITSTGAVTSSNVAPQAATEFTFIDSATPEYYVTINSLASAKEATLARILKGINQTLNMKENKYIIDLGIAAAAALGGDNAQVLTSAQMRFSYNDLIEMILAVVDYGDNYVLLVGSELDQDILLWNWNDNKYHDLLQAFNALNIKKMRMGVGNLAVDSATGVRQLIASRGLLVATSTEMGKPFLFVRRKLNDIDLLGAAIKQDGEKPQRLVFVSPNPINASGGTTRYLAVGITGYEQIVAACVNARCVVSFTR</sequence>
<name>A0A6M3JR27_9ZZZZ</name>
<proteinExistence type="predicted"/>
<gene>
    <name evidence="1" type="ORF">MM415A03140_0002</name>
</gene>
<reference evidence="1" key="1">
    <citation type="submission" date="2020-03" db="EMBL/GenBank/DDBJ databases">
        <title>The deep terrestrial virosphere.</title>
        <authorList>
            <person name="Holmfeldt K."/>
            <person name="Nilsson E."/>
            <person name="Simone D."/>
            <person name="Lopez-Fernandez M."/>
            <person name="Wu X."/>
            <person name="de Brujin I."/>
            <person name="Lundin D."/>
            <person name="Andersson A."/>
            <person name="Bertilsson S."/>
            <person name="Dopson M."/>
        </authorList>
    </citation>
    <scope>NUCLEOTIDE SEQUENCE</scope>
    <source>
        <strain evidence="1">MM415A03140</strain>
    </source>
</reference>
<dbReference type="AlphaFoldDB" id="A0A6M3JR27"/>